<gene>
    <name evidence="2" type="ORF">GWK16_21900</name>
</gene>
<proteinExistence type="predicted"/>
<evidence type="ECO:0000313" key="3">
    <source>
        <dbReference type="Proteomes" id="UP000548582"/>
    </source>
</evidence>
<keyword evidence="3" id="KW-1185">Reference proteome</keyword>
<dbReference type="AlphaFoldDB" id="A0A848EIV1"/>
<evidence type="ECO:0000313" key="2">
    <source>
        <dbReference type="EMBL" id="NMJ43916.1"/>
    </source>
</evidence>
<protein>
    <submittedName>
        <fullName evidence="2">GAF domain-containing protein</fullName>
    </submittedName>
</protein>
<feature type="domain" description="GAF" evidence="1">
    <location>
        <begin position="69"/>
        <end position="160"/>
    </location>
</feature>
<evidence type="ECO:0000259" key="1">
    <source>
        <dbReference type="Pfam" id="PF01590"/>
    </source>
</evidence>
<dbReference type="SUPFAM" id="SSF55781">
    <property type="entry name" value="GAF domain-like"/>
    <property type="match status" value="1"/>
</dbReference>
<dbReference type="Gene3D" id="3.30.450.40">
    <property type="match status" value="1"/>
</dbReference>
<dbReference type="InterPro" id="IPR029016">
    <property type="entry name" value="GAF-like_dom_sf"/>
</dbReference>
<dbReference type="Pfam" id="PF01590">
    <property type="entry name" value="GAF"/>
    <property type="match status" value="1"/>
</dbReference>
<sequence length="167" mass="17841">MTRPDPLPHLRAVAAAMILPGQPAALFAALQAATAACIGHRLFTVMRHDAAAGRNRRVYSSDAEAYPVAGFKPVNWEHPWTQRVLVEGRAWIGRDAADIAWAYPDHEKIAALGLGSAMNLPVRWNGRPLGSVNLLHAAGHFTEEDAALGAVFAALAAPALLAPDDDR</sequence>
<name>A0A848EIV1_9PROT</name>
<dbReference type="Proteomes" id="UP000548582">
    <property type="component" value="Unassembled WGS sequence"/>
</dbReference>
<dbReference type="EMBL" id="JABBKX010000010">
    <property type="protein sequence ID" value="NMJ43916.1"/>
    <property type="molecule type" value="Genomic_DNA"/>
</dbReference>
<dbReference type="InterPro" id="IPR003018">
    <property type="entry name" value="GAF"/>
</dbReference>
<reference evidence="2 3" key="1">
    <citation type="submission" date="2020-03" db="EMBL/GenBank/DDBJ databases">
        <authorList>
            <person name="Sun Q."/>
        </authorList>
    </citation>
    <scope>NUCLEOTIDE SEQUENCE [LARGE SCALE GENOMIC DNA]</scope>
    <source>
        <strain evidence="2 3">JC162</strain>
    </source>
</reference>
<accession>A0A848EIV1</accession>
<comment type="caution">
    <text evidence="2">The sequence shown here is derived from an EMBL/GenBank/DDBJ whole genome shotgun (WGS) entry which is preliminary data.</text>
</comment>
<organism evidence="2 3">
    <name type="scientific">Neoroseomonas marina</name>
    <dbReference type="NCBI Taxonomy" id="1232220"/>
    <lineage>
        <taxon>Bacteria</taxon>
        <taxon>Pseudomonadati</taxon>
        <taxon>Pseudomonadota</taxon>
        <taxon>Alphaproteobacteria</taxon>
        <taxon>Acetobacterales</taxon>
        <taxon>Acetobacteraceae</taxon>
        <taxon>Neoroseomonas</taxon>
    </lineage>
</organism>